<evidence type="ECO:0000313" key="7">
    <source>
        <dbReference type="Proteomes" id="UP000009891"/>
    </source>
</evidence>
<sequence>MLNQLRYFLAVVKYHNFTEAAEVCHISQSAISQQIKALEQDLGVQLLSRQGRSFEMTAAGEMFYQRGL</sequence>
<dbReference type="PANTHER" id="PTHR30126:SF39">
    <property type="entry name" value="HTH-TYPE TRANSCRIPTIONAL REGULATOR CYSL"/>
    <property type="match status" value="1"/>
</dbReference>
<gene>
    <name evidence="6" type="ORF">HMPREF9282_01445</name>
</gene>
<dbReference type="PROSITE" id="PS50931">
    <property type="entry name" value="HTH_LYSR"/>
    <property type="match status" value="1"/>
</dbReference>
<dbReference type="InterPro" id="IPR036390">
    <property type="entry name" value="WH_DNA-bd_sf"/>
</dbReference>
<protein>
    <recommendedName>
        <fullName evidence="5">HTH lysR-type domain-containing protein</fullName>
    </recommendedName>
</protein>
<dbReference type="HOGENOM" id="CLU_039613_20_10_9"/>
<dbReference type="eggNOG" id="COG0583">
    <property type="taxonomic scope" value="Bacteria"/>
</dbReference>
<keyword evidence="3" id="KW-0238">DNA-binding</keyword>
<dbReference type="GO" id="GO:0003700">
    <property type="term" value="F:DNA-binding transcription factor activity"/>
    <property type="evidence" value="ECO:0007669"/>
    <property type="project" value="InterPro"/>
</dbReference>
<organism evidence="6 7">
    <name type="scientific">Veillonella seminalis ACS-216-V-Col6b</name>
    <dbReference type="NCBI Taxonomy" id="883156"/>
    <lineage>
        <taxon>Bacteria</taxon>
        <taxon>Bacillati</taxon>
        <taxon>Bacillota</taxon>
        <taxon>Negativicutes</taxon>
        <taxon>Veillonellales</taxon>
        <taxon>Veillonellaceae</taxon>
        <taxon>Veillonella</taxon>
    </lineage>
</organism>
<keyword evidence="7" id="KW-1185">Reference proteome</keyword>
<dbReference type="Proteomes" id="UP000009891">
    <property type="component" value="Unassembled WGS sequence"/>
</dbReference>
<dbReference type="FunFam" id="1.10.10.10:FF:000001">
    <property type="entry name" value="LysR family transcriptional regulator"/>
    <property type="match status" value="1"/>
</dbReference>
<dbReference type="OrthoDB" id="108771at2"/>
<dbReference type="SUPFAM" id="SSF46785">
    <property type="entry name" value="Winged helix' DNA-binding domain"/>
    <property type="match status" value="1"/>
</dbReference>
<evidence type="ECO:0000259" key="5">
    <source>
        <dbReference type="PROSITE" id="PS50931"/>
    </source>
</evidence>
<evidence type="ECO:0000256" key="1">
    <source>
        <dbReference type="ARBA" id="ARBA00009437"/>
    </source>
</evidence>
<keyword evidence="2" id="KW-0805">Transcription regulation</keyword>
<dbReference type="EMBL" id="AHAF01000011">
    <property type="protein sequence ID" value="EKU78164.1"/>
    <property type="molecule type" value="Genomic_DNA"/>
</dbReference>
<dbReference type="Gene3D" id="1.10.10.10">
    <property type="entry name" value="Winged helix-like DNA-binding domain superfamily/Winged helix DNA-binding domain"/>
    <property type="match status" value="1"/>
</dbReference>
<accession>K9D0S2</accession>
<evidence type="ECO:0000256" key="4">
    <source>
        <dbReference type="ARBA" id="ARBA00023163"/>
    </source>
</evidence>
<comment type="similarity">
    <text evidence="1">Belongs to the LysR transcriptional regulatory family.</text>
</comment>
<dbReference type="InterPro" id="IPR036388">
    <property type="entry name" value="WH-like_DNA-bd_sf"/>
</dbReference>
<dbReference type="PANTHER" id="PTHR30126">
    <property type="entry name" value="HTH-TYPE TRANSCRIPTIONAL REGULATOR"/>
    <property type="match status" value="1"/>
</dbReference>
<dbReference type="STRING" id="883156.HMPREF9282_01445"/>
<dbReference type="PATRIC" id="fig|883156.3.peg.1407"/>
<keyword evidence="4" id="KW-0804">Transcription</keyword>
<evidence type="ECO:0000313" key="6">
    <source>
        <dbReference type="EMBL" id="EKU78164.1"/>
    </source>
</evidence>
<proteinExistence type="inferred from homology"/>
<dbReference type="RefSeq" id="WP_006556332.1">
    <property type="nucleotide sequence ID" value="NZ_JH992937.1"/>
</dbReference>
<dbReference type="Pfam" id="PF00126">
    <property type="entry name" value="HTH_1"/>
    <property type="match status" value="1"/>
</dbReference>
<feature type="domain" description="HTH lysR-type" evidence="5">
    <location>
        <begin position="1"/>
        <end position="57"/>
    </location>
</feature>
<dbReference type="InterPro" id="IPR000847">
    <property type="entry name" value="LysR_HTH_N"/>
</dbReference>
<evidence type="ECO:0000256" key="3">
    <source>
        <dbReference type="ARBA" id="ARBA00023125"/>
    </source>
</evidence>
<comment type="caution">
    <text evidence="6">The sequence shown here is derived from an EMBL/GenBank/DDBJ whole genome shotgun (WGS) entry which is preliminary data.</text>
</comment>
<dbReference type="AlphaFoldDB" id="K9D0S2"/>
<name>K9D0S2_9FIRM</name>
<dbReference type="GO" id="GO:0000976">
    <property type="term" value="F:transcription cis-regulatory region binding"/>
    <property type="evidence" value="ECO:0007669"/>
    <property type="project" value="TreeGrafter"/>
</dbReference>
<reference evidence="6 7" key="1">
    <citation type="submission" date="2012-09" db="EMBL/GenBank/DDBJ databases">
        <title>The Genome Sequence of Veillonella ratti ACS-216-V-COL6B.</title>
        <authorList>
            <consortium name="The Broad Institute Genome Sequencing Platform"/>
            <person name="Earl A."/>
            <person name="Ward D."/>
            <person name="Feldgarden M."/>
            <person name="Gevers D."/>
            <person name="Saerens B."/>
            <person name="Vaneechoutte M."/>
            <person name="Walker B."/>
            <person name="Young S.K."/>
            <person name="Zeng Q."/>
            <person name="Gargeya S."/>
            <person name="Fitzgerald M."/>
            <person name="Haas B."/>
            <person name="Abouelleil A."/>
            <person name="Alvarado L."/>
            <person name="Arachchi H.M."/>
            <person name="Berlin A."/>
            <person name="Chapman S.B."/>
            <person name="Goldberg J."/>
            <person name="Griggs A."/>
            <person name="Gujja S."/>
            <person name="Hansen M."/>
            <person name="Howarth C."/>
            <person name="Imamovic A."/>
            <person name="Larimer J."/>
            <person name="McCowen C."/>
            <person name="Montmayeur A."/>
            <person name="Murphy C."/>
            <person name="Neiman D."/>
            <person name="Pearson M."/>
            <person name="Priest M."/>
            <person name="Roberts A."/>
            <person name="Saif S."/>
            <person name="Shea T."/>
            <person name="Sisk P."/>
            <person name="Sykes S."/>
            <person name="Wortman J."/>
            <person name="Nusbaum C."/>
            <person name="Birren B."/>
        </authorList>
    </citation>
    <scope>NUCLEOTIDE SEQUENCE [LARGE SCALE GENOMIC DNA]</scope>
    <source>
        <strain evidence="6 7">ACS-216-V-Col6b</strain>
    </source>
</reference>
<dbReference type="PRINTS" id="PR00039">
    <property type="entry name" value="HTHLYSR"/>
</dbReference>
<evidence type="ECO:0000256" key="2">
    <source>
        <dbReference type="ARBA" id="ARBA00023015"/>
    </source>
</evidence>